<dbReference type="AlphaFoldDB" id="A0A1S8A976"/>
<protein>
    <submittedName>
        <fullName evidence="2">Uncharacterized protein</fullName>
    </submittedName>
</protein>
<keyword evidence="3" id="KW-1185">Reference proteome</keyword>
<accession>A0A1S8A976</accession>
<organism evidence="2">
    <name type="scientific">Rosellinia necatrix</name>
    <name type="common">White root-rot fungus</name>
    <dbReference type="NCBI Taxonomy" id="77044"/>
    <lineage>
        <taxon>Eukaryota</taxon>
        <taxon>Fungi</taxon>
        <taxon>Dikarya</taxon>
        <taxon>Ascomycota</taxon>
        <taxon>Pezizomycotina</taxon>
        <taxon>Sordariomycetes</taxon>
        <taxon>Xylariomycetidae</taxon>
        <taxon>Xylariales</taxon>
        <taxon>Xylariaceae</taxon>
        <taxon>Rosellinia</taxon>
    </lineage>
</organism>
<dbReference type="PANTHER" id="PTHR37540">
    <property type="entry name" value="TRANSCRIPTION FACTOR (ACR-2), PUTATIVE-RELATED-RELATED"/>
    <property type="match status" value="1"/>
</dbReference>
<dbReference type="STRING" id="77044.A0A1S8A976"/>
<dbReference type="PANTHER" id="PTHR37540:SF9">
    <property type="entry name" value="ZN(2)-C6 FUNGAL-TYPE DOMAIN-CONTAINING PROTEIN"/>
    <property type="match status" value="1"/>
</dbReference>
<keyword evidence="1" id="KW-1133">Transmembrane helix</keyword>
<evidence type="ECO:0000256" key="1">
    <source>
        <dbReference type="SAM" id="Phobius"/>
    </source>
</evidence>
<evidence type="ECO:0000313" key="2">
    <source>
        <dbReference type="EMBL" id="GAW26611.1"/>
    </source>
</evidence>
<dbReference type="EMBL" id="DF977484">
    <property type="protein sequence ID" value="GAW26611.1"/>
    <property type="molecule type" value="Genomic_DNA"/>
</dbReference>
<dbReference type="Proteomes" id="UP000054516">
    <property type="component" value="Unassembled WGS sequence"/>
</dbReference>
<keyword evidence="1" id="KW-0812">Transmembrane</keyword>
<dbReference type="OMA" id="IFPVEME"/>
<proteinExistence type="predicted"/>
<sequence>MSVAASVSLSVTRRETAEAFGHLSRSLRLVNQRLAGAGELALSDATLAVVVAMTQHERLLGYDDHALVHFEGLQRIIKLRGGMSTLVVDCRGVAQKALRADFDFALAFGTPTRFSIAECMPGKATLDWLREKHGQSRVDPPDMPTLIARVGGGLREVFEDIATIAWLFNESAVHGVKMDDYDFHDVLLIVGYRLLNIRPFNTPATAMNRSELLLHLGLVAMMAMLFLAISLKSDVALLKRRIASVTLGEYLDDQEGQEVMLWLLFTAKASVFKEAEEDIWLIPRISRLASQLGLSTWDDVSRTLQKFPWVKAFADDTAQVLWRQIGSFSHVPF</sequence>
<keyword evidence="1" id="KW-0472">Membrane</keyword>
<evidence type="ECO:0000313" key="3">
    <source>
        <dbReference type="Proteomes" id="UP000054516"/>
    </source>
</evidence>
<reference evidence="2" key="1">
    <citation type="submission" date="2016-03" db="EMBL/GenBank/DDBJ databases">
        <title>Draft genome sequence of Rosellinia necatrix.</title>
        <authorList>
            <person name="Kanematsu S."/>
        </authorList>
    </citation>
    <scope>NUCLEOTIDE SEQUENCE [LARGE SCALE GENOMIC DNA]</scope>
    <source>
        <strain evidence="2">W97</strain>
    </source>
</reference>
<dbReference type="OrthoDB" id="4158087at2759"/>
<feature type="transmembrane region" description="Helical" evidence="1">
    <location>
        <begin position="212"/>
        <end position="231"/>
    </location>
</feature>
<gene>
    <name evidence="2" type="ORF">SAMD00023353_3901000</name>
</gene>
<name>A0A1S8A976_ROSNE</name>